<gene>
    <name evidence="1" type="ORF">XM53_06350</name>
</gene>
<dbReference type="Pfam" id="PF13376">
    <property type="entry name" value="OmdA"/>
    <property type="match status" value="1"/>
</dbReference>
<protein>
    <submittedName>
        <fullName evidence="1">Uncharacterized protein</fullName>
    </submittedName>
</protein>
<organism evidence="1 2">
    <name type="scientific">Roseovarius atlanticus</name>
    <dbReference type="NCBI Taxonomy" id="1641875"/>
    <lineage>
        <taxon>Bacteria</taxon>
        <taxon>Pseudomonadati</taxon>
        <taxon>Pseudomonadota</taxon>
        <taxon>Alphaproteobacteria</taxon>
        <taxon>Rhodobacterales</taxon>
        <taxon>Roseobacteraceae</taxon>
        <taxon>Roseovarius</taxon>
    </lineage>
</organism>
<evidence type="ECO:0000313" key="1">
    <source>
        <dbReference type="EMBL" id="KRS13479.1"/>
    </source>
</evidence>
<reference evidence="1 2" key="1">
    <citation type="submission" date="2015-04" db="EMBL/GenBank/DDBJ databases">
        <title>The draft genome sequence of Roseovarius sp.R12b.</title>
        <authorList>
            <person name="Li G."/>
            <person name="Lai Q."/>
            <person name="Shao Z."/>
            <person name="Yan P."/>
        </authorList>
    </citation>
    <scope>NUCLEOTIDE SEQUENCE [LARGE SCALE GENOMIC DNA]</scope>
    <source>
        <strain evidence="1 2">R12B</strain>
    </source>
</reference>
<dbReference type="AlphaFoldDB" id="A0A0T5NX23"/>
<proteinExistence type="predicted"/>
<dbReference type="RefSeq" id="WP_057791466.1">
    <property type="nucleotide sequence ID" value="NZ_LAXJ01000005.1"/>
</dbReference>
<sequence>MAKRAADTANRVEVRSQDDLHTWLAANHDRSPSVWLVTYRKHTPHYIAYDEIVSELLCWGWIDSQPRKVDDDRTSLLIAPRNPRSAWSAVNKAKVRALRAAGRLQPAGEALVTAAKASGMWTFLDDVDRLDCPEDLIRALGDLVAVWDDWPRSIRRGTLEWIKTAKSASTRENRINDVVDSAASNRRPTPFRR</sequence>
<dbReference type="EMBL" id="LAXJ01000005">
    <property type="protein sequence ID" value="KRS13479.1"/>
    <property type="molecule type" value="Genomic_DNA"/>
</dbReference>
<accession>A0A0T5NX23</accession>
<evidence type="ECO:0000313" key="2">
    <source>
        <dbReference type="Proteomes" id="UP000051295"/>
    </source>
</evidence>
<name>A0A0T5NX23_9RHOB</name>
<dbReference type="Proteomes" id="UP000051295">
    <property type="component" value="Unassembled WGS sequence"/>
</dbReference>
<dbReference type="PATRIC" id="fig|1641875.4.peg.3634"/>
<keyword evidence="2" id="KW-1185">Reference proteome</keyword>
<dbReference type="OrthoDB" id="9796999at2"/>
<comment type="caution">
    <text evidence="1">The sequence shown here is derived from an EMBL/GenBank/DDBJ whole genome shotgun (WGS) entry which is preliminary data.</text>
</comment>